<dbReference type="PANTHER" id="PTHR41774:SF1">
    <property type="entry name" value="NGG1P INTERACTING FACTOR NIF3"/>
    <property type="match status" value="1"/>
</dbReference>
<accession>A0ABY9E7V6</accession>
<dbReference type="InterPro" id="IPR036069">
    <property type="entry name" value="DUF34/NIF3_sf"/>
</dbReference>
<dbReference type="SUPFAM" id="SSF102705">
    <property type="entry name" value="NIF3 (NGG1p interacting factor 3)-like"/>
    <property type="match status" value="1"/>
</dbReference>
<sequence>MYKLCLYIPETHLAVVKQALFTAGAGRMGDYDHCCWQVLGSGQFRPQPGSRPFLGESGQVEEVAEYRVEMVCAETCVDAVLAALYETHPYEEPAFDLWPLDARCGPRR</sequence>
<proteinExistence type="predicted"/>
<dbReference type="InterPro" id="IPR015867">
    <property type="entry name" value="N-reg_PII/ATP_PRibTrfase_C"/>
</dbReference>
<protein>
    <submittedName>
        <fullName evidence="1">YqfO family protein</fullName>
    </submittedName>
</protein>
<evidence type="ECO:0000313" key="1">
    <source>
        <dbReference type="EMBL" id="WKD48437.1"/>
    </source>
</evidence>
<dbReference type="Gene3D" id="3.30.70.120">
    <property type="match status" value="1"/>
</dbReference>
<evidence type="ECO:0000313" key="2">
    <source>
        <dbReference type="Proteomes" id="UP001321520"/>
    </source>
</evidence>
<dbReference type="RefSeq" id="WP_301414193.1">
    <property type="nucleotide sequence ID" value="NZ_CP098023.1"/>
</dbReference>
<name>A0ABY9E7V6_9GAMM</name>
<organism evidence="1 2">
    <name type="scientific">Microbulbifer spongiae</name>
    <dbReference type="NCBI Taxonomy" id="2944933"/>
    <lineage>
        <taxon>Bacteria</taxon>
        <taxon>Pseudomonadati</taxon>
        <taxon>Pseudomonadota</taxon>
        <taxon>Gammaproteobacteria</taxon>
        <taxon>Cellvibrionales</taxon>
        <taxon>Microbulbiferaceae</taxon>
        <taxon>Microbulbifer</taxon>
    </lineage>
</organism>
<dbReference type="Proteomes" id="UP001321520">
    <property type="component" value="Chromosome"/>
</dbReference>
<dbReference type="EMBL" id="CP098023">
    <property type="protein sequence ID" value="WKD48437.1"/>
    <property type="molecule type" value="Genomic_DNA"/>
</dbReference>
<dbReference type="PANTHER" id="PTHR41774">
    <property type="match status" value="1"/>
</dbReference>
<keyword evidence="2" id="KW-1185">Reference proteome</keyword>
<gene>
    <name evidence="1" type="ORF">M8T91_10910</name>
</gene>
<reference evidence="1 2" key="1">
    <citation type="submission" date="2022-05" db="EMBL/GenBank/DDBJ databases">
        <title>Microbulbifer sp. nov., isolated from sponge.</title>
        <authorList>
            <person name="Gao L."/>
        </authorList>
    </citation>
    <scope>NUCLEOTIDE SEQUENCE [LARGE SCALE GENOMIC DNA]</scope>
    <source>
        <strain evidence="1 2">MI-G</strain>
    </source>
</reference>